<comment type="caution">
    <text evidence="1">The sequence shown here is derived from an EMBL/GenBank/DDBJ whole genome shotgun (WGS) entry which is preliminary data.</text>
</comment>
<dbReference type="EMBL" id="WJIF01000016">
    <property type="protein sequence ID" value="MRG61696.1"/>
    <property type="molecule type" value="Genomic_DNA"/>
</dbReference>
<keyword evidence="2" id="KW-1185">Reference proteome</keyword>
<protein>
    <submittedName>
        <fullName evidence="1">Uncharacterized protein</fullName>
    </submittedName>
</protein>
<accession>A0A6I2FGH9</accession>
<evidence type="ECO:0000313" key="2">
    <source>
        <dbReference type="Proteomes" id="UP000431080"/>
    </source>
</evidence>
<gene>
    <name evidence="1" type="ORF">GE115_17695</name>
</gene>
<evidence type="ECO:0000313" key="1">
    <source>
        <dbReference type="EMBL" id="MRG61696.1"/>
    </source>
</evidence>
<organism evidence="1 2">
    <name type="scientific">Agromyces agglutinans</name>
    <dbReference type="NCBI Taxonomy" id="2662258"/>
    <lineage>
        <taxon>Bacteria</taxon>
        <taxon>Bacillati</taxon>
        <taxon>Actinomycetota</taxon>
        <taxon>Actinomycetes</taxon>
        <taxon>Micrococcales</taxon>
        <taxon>Microbacteriaceae</taxon>
        <taxon>Agromyces</taxon>
    </lineage>
</organism>
<dbReference type="RefSeq" id="WP_153686078.1">
    <property type="nucleotide sequence ID" value="NZ_WJIF01000016.1"/>
</dbReference>
<name>A0A6I2FGH9_9MICO</name>
<sequence length="126" mass="12763">MSIDLTATASEGRVRASIAVGRARGYYRVLFDAGPVDVATFAVLAGAAEEAASEWLAVQLAGGILRLVPSPAGGGGDEFLLPGEHVVALLGDDGGPELAGARALLAEHRDELPVALSDLGRASLDS</sequence>
<dbReference type="AlphaFoldDB" id="A0A6I2FGH9"/>
<dbReference type="Proteomes" id="UP000431080">
    <property type="component" value="Unassembled WGS sequence"/>
</dbReference>
<proteinExistence type="predicted"/>
<reference evidence="1 2" key="1">
    <citation type="submission" date="2019-10" db="EMBL/GenBank/DDBJ databases">
        <authorList>
            <person name="Nie G."/>
            <person name="Ming H."/>
            <person name="Yi B."/>
        </authorList>
    </citation>
    <scope>NUCLEOTIDE SEQUENCE [LARGE SCALE GENOMIC DNA]</scope>
    <source>
        <strain evidence="1 2">CFH 90414</strain>
    </source>
</reference>